<dbReference type="InterPro" id="IPR012944">
    <property type="entry name" value="SusD_RagB_dom"/>
</dbReference>
<keyword evidence="10" id="KW-1185">Reference proteome</keyword>
<keyword evidence="5" id="KW-0998">Cell outer membrane</keyword>
<evidence type="ECO:0000256" key="3">
    <source>
        <dbReference type="ARBA" id="ARBA00022729"/>
    </source>
</evidence>
<dbReference type="Gene3D" id="2.20.20.130">
    <property type="match status" value="1"/>
</dbReference>
<evidence type="ECO:0000313" key="10">
    <source>
        <dbReference type="Proteomes" id="UP000190852"/>
    </source>
</evidence>
<name>A0A1T5EW78_9BACT</name>
<comment type="similarity">
    <text evidence="2">Belongs to the SusD family.</text>
</comment>
<dbReference type="RefSeq" id="WP_079684548.1">
    <property type="nucleotide sequence ID" value="NZ_FUYQ01000032.1"/>
</dbReference>
<feature type="domain" description="SusD-like N-terminal" evidence="8">
    <location>
        <begin position="23"/>
        <end position="234"/>
    </location>
</feature>
<evidence type="ECO:0000313" key="9">
    <source>
        <dbReference type="EMBL" id="SKB88141.1"/>
    </source>
</evidence>
<evidence type="ECO:0000256" key="1">
    <source>
        <dbReference type="ARBA" id="ARBA00004442"/>
    </source>
</evidence>
<reference evidence="10" key="1">
    <citation type="submission" date="2017-02" db="EMBL/GenBank/DDBJ databases">
        <authorList>
            <person name="Varghese N."/>
            <person name="Submissions S."/>
        </authorList>
    </citation>
    <scope>NUCLEOTIDE SEQUENCE [LARGE SCALE GENOMIC DNA]</scope>
    <source>
        <strain evidence="10">DSM 24967</strain>
    </source>
</reference>
<dbReference type="Pfam" id="PF07980">
    <property type="entry name" value="SusD_RagB"/>
    <property type="match status" value="1"/>
</dbReference>
<proteinExistence type="inferred from homology"/>
<evidence type="ECO:0000256" key="6">
    <source>
        <dbReference type="SAM" id="SignalP"/>
    </source>
</evidence>
<keyword evidence="4" id="KW-0472">Membrane</keyword>
<sequence length="466" mass="51434">MKNILLIALSGMLMISSVSCDDFLTETPSVSIPDNQAFNTSEHYTYALNGLYQTLGRYSFLGRNILAMGDASSDLAAHTATTSHFYNIFRYQILDTNTYLEDIWGTGYYAIDRASRIIAASETSAHFTESESVVVNRCVAQAYAVRALSSFYLVNYFGLPYSDANKSTLGIVNVTKPVAAFEQIKRSTVGENYDQILSDIAKAKEYFAKEGVEDVDSKYMNKAAVSALEARVKLYMKDYNGAIDAANQAILLKDGAIVSSKEDYIQLYRSLVISDEDIFVIAKSATDYLSANSLNTLYGNYGMSLNESTIAEYPSTDIRLALLGGEWKGGKMAGVFANNQVSNLPVFRLPEMYLTLAEAYAKTNKFAEAKQSLLEVAAKRNPALEDSDIPEDATIISFINKERKLELAQEGHRFLDARRLGEKISVGNGTYKNFDVSKFVYPIPAKEVNAGFGVVQTTAWDANLPK</sequence>
<dbReference type="InterPro" id="IPR011990">
    <property type="entry name" value="TPR-like_helical_dom_sf"/>
</dbReference>
<dbReference type="SUPFAM" id="SSF48452">
    <property type="entry name" value="TPR-like"/>
    <property type="match status" value="1"/>
</dbReference>
<dbReference type="Proteomes" id="UP000190852">
    <property type="component" value="Unassembled WGS sequence"/>
</dbReference>
<dbReference type="InterPro" id="IPR033985">
    <property type="entry name" value="SusD-like_N"/>
</dbReference>
<evidence type="ECO:0000256" key="5">
    <source>
        <dbReference type="ARBA" id="ARBA00023237"/>
    </source>
</evidence>
<feature type="chain" id="PRO_5012414093" evidence="6">
    <location>
        <begin position="21"/>
        <end position="466"/>
    </location>
</feature>
<dbReference type="EMBL" id="FUYQ01000032">
    <property type="protein sequence ID" value="SKB88141.1"/>
    <property type="molecule type" value="Genomic_DNA"/>
</dbReference>
<evidence type="ECO:0000259" key="8">
    <source>
        <dbReference type="Pfam" id="PF14322"/>
    </source>
</evidence>
<organism evidence="9 10">
    <name type="scientific">Parabacteroides chartae</name>
    <dbReference type="NCBI Taxonomy" id="1037355"/>
    <lineage>
        <taxon>Bacteria</taxon>
        <taxon>Pseudomonadati</taxon>
        <taxon>Bacteroidota</taxon>
        <taxon>Bacteroidia</taxon>
        <taxon>Bacteroidales</taxon>
        <taxon>Tannerellaceae</taxon>
        <taxon>Parabacteroides</taxon>
    </lineage>
</organism>
<dbReference type="PROSITE" id="PS51257">
    <property type="entry name" value="PROKAR_LIPOPROTEIN"/>
    <property type="match status" value="1"/>
</dbReference>
<dbReference type="Gene3D" id="1.25.40.900">
    <property type="match status" value="1"/>
</dbReference>
<dbReference type="AlphaFoldDB" id="A0A1T5EW78"/>
<feature type="signal peptide" evidence="6">
    <location>
        <begin position="1"/>
        <end position="20"/>
    </location>
</feature>
<evidence type="ECO:0000259" key="7">
    <source>
        <dbReference type="Pfam" id="PF07980"/>
    </source>
</evidence>
<evidence type="ECO:0000256" key="4">
    <source>
        <dbReference type="ARBA" id="ARBA00023136"/>
    </source>
</evidence>
<comment type="subcellular location">
    <subcellularLocation>
        <location evidence="1">Cell outer membrane</location>
    </subcellularLocation>
</comment>
<keyword evidence="3 6" id="KW-0732">Signal</keyword>
<dbReference type="Pfam" id="PF14322">
    <property type="entry name" value="SusD-like_3"/>
    <property type="match status" value="1"/>
</dbReference>
<dbReference type="GO" id="GO:0009279">
    <property type="term" value="C:cell outer membrane"/>
    <property type="evidence" value="ECO:0007669"/>
    <property type="project" value="UniProtKB-SubCell"/>
</dbReference>
<evidence type="ECO:0000256" key="2">
    <source>
        <dbReference type="ARBA" id="ARBA00006275"/>
    </source>
</evidence>
<protein>
    <submittedName>
        <fullName evidence="9">SusD family protein</fullName>
    </submittedName>
</protein>
<feature type="domain" description="RagB/SusD" evidence="7">
    <location>
        <begin position="339"/>
        <end position="457"/>
    </location>
</feature>
<dbReference type="Gene3D" id="1.25.40.390">
    <property type="match status" value="1"/>
</dbReference>
<accession>A0A1T5EW78</accession>
<gene>
    <name evidence="9" type="ORF">SAMN05660349_03181</name>
</gene>